<dbReference type="EMBL" id="JAUSRB010000004">
    <property type="protein sequence ID" value="MDP9870428.1"/>
    <property type="molecule type" value="Genomic_DNA"/>
</dbReference>
<reference evidence="2 3" key="1">
    <citation type="submission" date="2023-07" db="EMBL/GenBank/DDBJ databases">
        <title>Sequencing the genomes of 1000 actinobacteria strains.</title>
        <authorList>
            <person name="Klenk H.-P."/>
        </authorList>
    </citation>
    <scope>NUCLEOTIDE SEQUENCE [LARGE SCALE GENOMIC DNA]</scope>
    <source>
        <strain evidence="2 3">DSM 44109</strain>
    </source>
</reference>
<keyword evidence="3" id="KW-1185">Reference proteome</keyword>
<dbReference type="Gene3D" id="3.30.420.10">
    <property type="entry name" value="Ribonuclease H-like superfamily/Ribonuclease H"/>
    <property type="match status" value="1"/>
</dbReference>
<sequence length="187" mass="21635">MKIWYDTEFVDTGDRILFISIGMVAEDGRELYRVSPANIPRMLGNPWLMDNVFPHLPVRYTGTTKIWDWDYEHPEYGAVRRPHNIADDVSAFIGETPDPELWAYYAAYDHVALAQLFGRMLDLPQHCPKYTNELQQEIVRMGKPRLPKQIGRPHHALSDAHHDKQIHDFLTGAAHPPAVHPDQRTLF</sequence>
<dbReference type="RefSeq" id="WP_306876345.1">
    <property type="nucleotide sequence ID" value="NZ_JAUSRB010000004.1"/>
</dbReference>
<comment type="caution">
    <text evidence="2">The sequence shown here is derived from an EMBL/GenBank/DDBJ whole genome shotgun (WGS) entry which is preliminary data.</text>
</comment>
<evidence type="ECO:0000259" key="1">
    <source>
        <dbReference type="Pfam" id="PF16473"/>
    </source>
</evidence>
<name>A0ABT9RMW4_9ACTN</name>
<feature type="domain" description="3'-5' exoribonuclease Rv2179c-like" evidence="1">
    <location>
        <begin position="2"/>
        <end position="167"/>
    </location>
</feature>
<proteinExistence type="predicted"/>
<dbReference type="InterPro" id="IPR012337">
    <property type="entry name" value="RNaseH-like_sf"/>
</dbReference>
<dbReference type="Proteomes" id="UP001230426">
    <property type="component" value="Unassembled WGS sequence"/>
</dbReference>
<evidence type="ECO:0000313" key="2">
    <source>
        <dbReference type="EMBL" id="MDP9870428.1"/>
    </source>
</evidence>
<evidence type="ECO:0000313" key="3">
    <source>
        <dbReference type="Proteomes" id="UP001230426"/>
    </source>
</evidence>
<dbReference type="InterPro" id="IPR036397">
    <property type="entry name" value="RNaseH_sf"/>
</dbReference>
<dbReference type="Pfam" id="PF16473">
    <property type="entry name" value="Rv2179c-like"/>
    <property type="match status" value="1"/>
</dbReference>
<dbReference type="SUPFAM" id="SSF53098">
    <property type="entry name" value="Ribonuclease H-like"/>
    <property type="match status" value="1"/>
</dbReference>
<gene>
    <name evidence="2" type="ORF">J2S55_009766</name>
</gene>
<accession>A0ABT9RMW4</accession>
<organism evidence="2 3">
    <name type="scientific">Streptosporangium brasiliense</name>
    <dbReference type="NCBI Taxonomy" id="47480"/>
    <lineage>
        <taxon>Bacteria</taxon>
        <taxon>Bacillati</taxon>
        <taxon>Actinomycetota</taxon>
        <taxon>Actinomycetes</taxon>
        <taxon>Streptosporangiales</taxon>
        <taxon>Streptosporangiaceae</taxon>
        <taxon>Streptosporangium</taxon>
    </lineage>
</organism>
<dbReference type="InterPro" id="IPR033390">
    <property type="entry name" value="Rv2179c-like"/>
</dbReference>
<protein>
    <recommendedName>
        <fullName evidence="1">3'-5' exoribonuclease Rv2179c-like domain-containing protein</fullName>
    </recommendedName>
</protein>